<evidence type="ECO:0000256" key="3">
    <source>
        <dbReference type="ARBA" id="ARBA00022448"/>
    </source>
</evidence>
<dbReference type="PANTHER" id="PTHR30183">
    <property type="entry name" value="MOLYBDENUM TRANSPORT SYSTEM PERMEASE PROTEIN MODB"/>
    <property type="match status" value="1"/>
</dbReference>
<evidence type="ECO:0000256" key="8">
    <source>
        <dbReference type="ARBA" id="ARBA00023136"/>
    </source>
</evidence>
<dbReference type="NCBIfam" id="TIGR02141">
    <property type="entry name" value="modB_ABC"/>
    <property type="match status" value="1"/>
</dbReference>
<feature type="transmembrane region" description="Helical" evidence="9">
    <location>
        <begin position="12"/>
        <end position="32"/>
    </location>
</feature>
<evidence type="ECO:0000313" key="13">
    <source>
        <dbReference type="Proteomes" id="UP000806211"/>
    </source>
</evidence>
<gene>
    <name evidence="12" type="primary">modB</name>
    <name evidence="12" type="ORF">INF37_08890</name>
</gene>
<name>A0ABR9RCK4_9FIRM</name>
<keyword evidence="5 10" id="KW-0500">Molybdenum</keyword>
<evidence type="ECO:0000256" key="5">
    <source>
        <dbReference type="ARBA" id="ARBA00022505"/>
    </source>
</evidence>
<comment type="subcellular location">
    <subcellularLocation>
        <location evidence="1 9">Cell membrane</location>
        <topology evidence="1 9">Multi-pass membrane protein</topology>
    </subcellularLocation>
</comment>
<evidence type="ECO:0000256" key="4">
    <source>
        <dbReference type="ARBA" id="ARBA00022475"/>
    </source>
</evidence>
<dbReference type="Pfam" id="PF00528">
    <property type="entry name" value="BPD_transp_1"/>
    <property type="match status" value="1"/>
</dbReference>
<sequence>MDWYPLYNSLRIAAISTVLIFFLGLFAAYYVAKLPRLVKGVLDVVLTLPLVLPPTVVGYFLLRILGPKRVVGLWFLNTFDIKLTMVWYSAVFASAVVAFPLMYRTARGAFESFDPNLAYAAQTLGRSNTWIFWRVRLPACKQGIIAGAVLSFARALGEYGATSMIAGYTPGRTATISTTVYQLWRTGDDAAAYRWVLVNIAISAAVLLTVNLLERKDRTARKQMAVPFEEVV</sequence>
<dbReference type="Gene3D" id="1.10.3720.10">
    <property type="entry name" value="MetI-like"/>
    <property type="match status" value="1"/>
</dbReference>
<dbReference type="InterPro" id="IPR011867">
    <property type="entry name" value="ModB_ABC"/>
</dbReference>
<dbReference type="Proteomes" id="UP000806211">
    <property type="component" value="Unassembled WGS sequence"/>
</dbReference>
<evidence type="ECO:0000256" key="6">
    <source>
        <dbReference type="ARBA" id="ARBA00022692"/>
    </source>
</evidence>
<organism evidence="12 13">
    <name type="scientific">Pseudoflavonifractor gallinarum</name>
    <dbReference type="NCBI Taxonomy" id="2779352"/>
    <lineage>
        <taxon>Bacteria</taxon>
        <taxon>Bacillati</taxon>
        <taxon>Bacillota</taxon>
        <taxon>Clostridia</taxon>
        <taxon>Eubacteriales</taxon>
        <taxon>Oscillospiraceae</taxon>
        <taxon>Pseudoflavonifractor</taxon>
    </lineage>
</organism>
<feature type="domain" description="ABC transmembrane type-1" evidence="11">
    <location>
        <begin position="6"/>
        <end position="214"/>
    </location>
</feature>
<evidence type="ECO:0000256" key="2">
    <source>
        <dbReference type="ARBA" id="ARBA00007069"/>
    </source>
</evidence>
<evidence type="ECO:0000256" key="10">
    <source>
        <dbReference type="RuleBase" id="RU365097"/>
    </source>
</evidence>
<accession>A0ABR9RCK4</accession>
<evidence type="ECO:0000256" key="9">
    <source>
        <dbReference type="RuleBase" id="RU363032"/>
    </source>
</evidence>
<evidence type="ECO:0000256" key="1">
    <source>
        <dbReference type="ARBA" id="ARBA00004651"/>
    </source>
</evidence>
<keyword evidence="13" id="KW-1185">Reference proteome</keyword>
<feature type="transmembrane region" description="Helical" evidence="9">
    <location>
        <begin position="192"/>
        <end position="213"/>
    </location>
</feature>
<dbReference type="PANTHER" id="PTHR30183:SF3">
    <property type="entry name" value="MOLYBDENUM TRANSPORT SYSTEM PERMEASE PROTEIN MODB"/>
    <property type="match status" value="1"/>
</dbReference>
<dbReference type="EMBL" id="JADCKF010000007">
    <property type="protein sequence ID" value="MBE5056110.1"/>
    <property type="molecule type" value="Genomic_DNA"/>
</dbReference>
<dbReference type="CDD" id="cd06261">
    <property type="entry name" value="TM_PBP2"/>
    <property type="match status" value="1"/>
</dbReference>
<dbReference type="SUPFAM" id="SSF161098">
    <property type="entry name" value="MetI-like"/>
    <property type="match status" value="1"/>
</dbReference>
<evidence type="ECO:0000313" key="12">
    <source>
        <dbReference type="EMBL" id="MBE5056110.1"/>
    </source>
</evidence>
<evidence type="ECO:0000259" key="11">
    <source>
        <dbReference type="PROSITE" id="PS50928"/>
    </source>
</evidence>
<keyword evidence="8 9" id="KW-0472">Membrane</keyword>
<comment type="similarity">
    <text evidence="2 10">Belongs to the binding-protein-dependent transport system permease family. CysTW subfamily.</text>
</comment>
<dbReference type="RefSeq" id="WP_193537781.1">
    <property type="nucleotide sequence ID" value="NZ_JADCKF010000007.1"/>
</dbReference>
<protein>
    <recommendedName>
        <fullName evidence="10">Molybdenum transport system permease</fullName>
    </recommendedName>
</protein>
<keyword evidence="3 9" id="KW-0813">Transport</keyword>
<dbReference type="InterPro" id="IPR035906">
    <property type="entry name" value="MetI-like_sf"/>
</dbReference>
<comment type="caution">
    <text evidence="10">Lacks conserved residue(s) required for the propagation of feature annotation.</text>
</comment>
<keyword evidence="6 9" id="KW-0812">Transmembrane</keyword>
<comment type="caution">
    <text evidence="12">The sequence shown here is derived from an EMBL/GenBank/DDBJ whole genome shotgun (WGS) entry which is preliminary data.</text>
</comment>
<proteinExistence type="inferred from homology"/>
<feature type="transmembrane region" description="Helical" evidence="9">
    <location>
        <begin position="44"/>
        <end position="62"/>
    </location>
</feature>
<keyword evidence="4 10" id="KW-1003">Cell membrane</keyword>
<comment type="function">
    <text evidence="10">Part of the binding-protein-dependent transport system for molybdenum; probably responsible for the translocation of the substrate across the membrane.</text>
</comment>
<dbReference type="InterPro" id="IPR000515">
    <property type="entry name" value="MetI-like"/>
</dbReference>
<feature type="transmembrane region" description="Helical" evidence="9">
    <location>
        <begin position="83"/>
        <end position="103"/>
    </location>
</feature>
<dbReference type="PROSITE" id="PS50928">
    <property type="entry name" value="ABC_TM1"/>
    <property type="match status" value="1"/>
</dbReference>
<reference evidence="12 13" key="1">
    <citation type="submission" date="2020-10" db="EMBL/GenBank/DDBJ databases">
        <title>ChiBAC.</title>
        <authorList>
            <person name="Zenner C."/>
            <person name="Hitch T.C.A."/>
            <person name="Clavel T."/>
        </authorList>
    </citation>
    <scope>NUCLEOTIDE SEQUENCE [LARGE SCALE GENOMIC DNA]</scope>
    <source>
        <strain evidence="12 13">DSM 107456</strain>
    </source>
</reference>
<evidence type="ECO:0000256" key="7">
    <source>
        <dbReference type="ARBA" id="ARBA00022989"/>
    </source>
</evidence>
<keyword evidence="7 9" id="KW-1133">Transmembrane helix</keyword>